<protein>
    <submittedName>
        <fullName evidence="1">Uncharacterized protein</fullName>
    </submittedName>
</protein>
<sequence>MVRTIAAAQHIPARRKRLASAKCAAYGPGLALLPSIGEAVAYLRSETPCALSVCHECDLGSEPALSLRLSVF</sequence>
<evidence type="ECO:0000313" key="2">
    <source>
        <dbReference type="Proteomes" id="UP001501447"/>
    </source>
</evidence>
<evidence type="ECO:0000313" key="1">
    <source>
        <dbReference type="EMBL" id="GAA2609586.1"/>
    </source>
</evidence>
<comment type="caution">
    <text evidence="1">The sequence shown here is derived from an EMBL/GenBank/DDBJ whole genome shotgun (WGS) entry which is preliminary data.</text>
</comment>
<reference evidence="2" key="1">
    <citation type="journal article" date="2019" name="Int. J. Syst. Evol. Microbiol.">
        <title>The Global Catalogue of Microorganisms (GCM) 10K type strain sequencing project: providing services to taxonomists for standard genome sequencing and annotation.</title>
        <authorList>
            <consortium name="The Broad Institute Genomics Platform"/>
            <consortium name="The Broad Institute Genome Sequencing Center for Infectious Disease"/>
            <person name="Wu L."/>
            <person name="Ma J."/>
        </authorList>
    </citation>
    <scope>NUCLEOTIDE SEQUENCE [LARGE SCALE GENOMIC DNA]</scope>
    <source>
        <strain evidence="2">JCM 16373</strain>
    </source>
</reference>
<accession>A0ABP6CAL5</accession>
<gene>
    <name evidence="1" type="ORF">GCM10009863_23920</name>
</gene>
<proteinExistence type="predicted"/>
<organism evidence="1 2">
    <name type="scientific">Streptomyces axinellae</name>
    <dbReference type="NCBI Taxonomy" id="552788"/>
    <lineage>
        <taxon>Bacteria</taxon>
        <taxon>Bacillati</taxon>
        <taxon>Actinomycetota</taxon>
        <taxon>Actinomycetes</taxon>
        <taxon>Kitasatosporales</taxon>
        <taxon>Streptomycetaceae</taxon>
        <taxon>Streptomyces</taxon>
    </lineage>
</organism>
<dbReference type="Proteomes" id="UP001501447">
    <property type="component" value="Unassembled WGS sequence"/>
</dbReference>
<name>A0ABP6CAL5_9ACTN</name>
<keyword evidence="2" id="KW-1185">Reference proteome</keyword>
<dbReference type="EMBL" id="BAAARJ010000006">
    <property type="protein sequence ID" value="GAA2609586.1"/>
    <property type="molecule type" value="Genomic_DNA"/>
</dbReference>